<dbReference type="OrthoDB" id="346907at2759"/>
<feature type="region of interest" description="Disordered" evidence="1">
    <location>
        <begin position="385"/>
        <end position="474"/>
    </location>
</feature>
<feature type="compositionally biased region" description="Pro residues" evidence="1">
    <location>
        <begin position="457"/>
        <end position="467"/>
    </location>
</feature>
<evidence type="ECO:0000313" key="3">
    <source>
        <dbReference type="EMBL" id="CAE6434765.1"/>
    </source>
</evidence>
<gene>
    <name evidence="3" type="ORF">RDB_LOCUS68294</name>
</gene>
<feature type="transmembrane region" description="Helical" evidence="2">
    <location>
        <begin position="221"/>
        <end position="245"/>
    </location>
</feature>
<keyword evidence="2" id="KW-0472">Membrane</keyword>
<comment type="caution">
    <text evidence="3">The sequence shown here is derived from an EMBL/GenBank/DDBJ whole genome shotgun (WGS) entry which is preliminary data.</text>
</comment>
<name>A0A8H2XRP6_9AGAM</name>
<accession>A0A8H2XRP6</accession>
<sequence length="498" mass="51700">MALNVPRSNYALAELLDIPNNFTIMTPHDTSSLLEHQFFDFGSPFSSGFSGLRHLAERQGCSAATEACHNDPTTCCQLGVGQAIYLLGRGVVIQTRIAVRAEAVVRAGPAASPSMANLGVAQTGKHASASPSVIVQVTPLVRTKSSAVVPTGFVCSRDSAGEPLCSDPNAHTATSIPAPQPTTTHVEITQTVIAPTTDPLEPSQTGGLGTIFPQSTSKKNVGAIAGGTVTGVVVLVAMLVFLILWRRKQPNGTTDSELPAGGPAVTGPSEKDAYSPSTVPPTPGTVNPFLTPMNQHPNPVISYFPGPVDKPPVDRPTSIGSSTHYTGLPEPQHGDDMGVAVGVTPTPVPRHDLHHPYPLPMTVTSLRDPSIDSGPTRVWSGFIPSPSPPAGQNTARGGGTTPIPSGWSCHEGTNTNSMYSNPPGASTAYGSTPPPRAPSTIYQPSEGERYTGNHEPYSPPASPPPESLYPRAFATLGGLPGGAAPPVTNFAPVEKTLE</sequence>
<dbReference type="Proteomes" id="UP000663843">
    <property type="component" value="Unassembled WGS sequence"/>
</dbReference>
<dbReference type="AlphaFoldDB" id="A0A8H2XRP6"/>
<protein>
    <submittedName>
        <fullName evidence="3">Uncharacterized protein</fullName>
    </submittedName>
</protein>
<keyword evidence="2" id="KW-0812">Transmembrane</keyword>
<proteinExistence type="predicted"/>
<organism evidence="3 4">
    <name type="scientific">Rhizoctonia solani</name>
    <dbReference type="NCBI Taxonomy" id="456999"/>
    <lineage>
        <taxon>Eukaryota</taxon>
        <taxon>Fungi</taxon>
        <taxon>Dikarya</taxon>
        <taxon>Basidiomycota</taxon>
        <taxon>Agaricomycotina</taxon>
        <taxon>Agaricomycetes</taxon>
        <taxon>Cantharellales</taxon>
        <taxon>Ceratobasidiaceae</taxon>
        <taxon>Rhizoctonia</taxon>
    </lineage>
</organism>
<feature type="region of interest" description="Disordered" evidence="1">
    <location>
        <begin position="251"/>
        <end position="287"/>
    </location>
</feature>
<reference evidence="3" key="1">
    <citation type="submission" date="2021-01" db="EMBL/GenBank/DDBJ databases">
        <authorList>
            <person name="Kaushik A."/>
        </authorList>
    </citation>
    <scope>NUCLEOTIDE SEQUENCE</scope>
    <source>
        <strain evidence="3">AG2-2IIIB</strain>
    </source>
</reference>
<feature type="compositionally biased region" description="Polar residues" evidence="1">
    <location>
        <begin position="411"/>
        <end position="430"/>
    </location>
</feature>
<dbReference type="EMBL" id="CAJMWT010002161">
    <property type="protein sequence ID" value="CAE6434765.1"/>
    <property type="molecule type" value="Genomic_DNA"/>
</dbReference>
<evidence type="ECO:0000256" key="1">
    <source>
        <dbReference type="SAM" id="MobiDB-lite"/>
    </source>
</evidence>
<evidence type="ECO:0000256" key="2">
    <source>
        <dbReference type="SAM" id="Phobius"/>
    </source>
</evidence>
<keyword evidence="2" id="KW-1133">Transmembrane helix</keyword>
<evidence type="ECO:0000313" key="4">
    <source>
        <dbReference type="Proteomes" id="UP000663843"/>
    </source>
</evidence>